<dbReference type="Proteomes" id="UP000321578">
    <property type="component" value="Unassembled WGS sequence"/>
</dbReference>
<evidence type="ECO:0000259" key="1">
    <source>
        <dbReference type="Pfam" id="PF13372"/>
    </source>
</evidence>
<name>A0A5C6ZIM4_9FLAO</name>
<dbReference type="OrthoDB" id="1070463at2"/>
<protein>
    <recommendedName>
        <fullName evidence="1">Alginate export domain-containing protein</fullName>
    </recommendedName>
</protein>
<accession>A0A5C6ZIM4</accession>
<reference evidence="2 3" key="1">
    <citation type="submission" date="2019-08" db="EMBL/GenBank/DDBJ databases">
        <title>Genomes of Subsaximicrobium wynnwilliamsii strains.</title>
        <authorList>
            <person name="Bowman J.P."/>
        </authorList>
    </citation>
    <scope>NUCLEOTIDE SEQUENCE [LARGE SCALE GENOMIC DNA]</scope>
    <source>
        <strain evidence="2 3">2-80-2</strain>
    </source>
</reference>
<organism evidence="2 3">
    <name type="scientific">Subsaximicrobium wynnwilliamsii</name>
    <dbReference type="NCBI Taxonomy" id="291179"/>
    <lineage>
        <taxon>Bacteria</taxon>
        <taxon>Pseudomonadati</taxon>
        <taxon>Bacteroidota</taxon>
        <taxon>Flavobacteriia</taxon>
        <taxon>Flavobacteriales</taxon>
        <taxon>Flavobacteriaceae</taxon>
        <taxon>Subsaximicrobium</taxon>
    </lineage>
</organism>
<proteinExistence type="predicted"/>
<feature type="domain" description="Alginate export" evidence="1">
    <location>
        <begin position="23"/>
        <end position="389"/>
    </location>
</feature>
<evidence type="ECO:0000313" key="2">
    <source>
        <dbReference type="EMBL" id="TXD88803.1"/>
    </source>
</evidence>
<sequence>MKYLAIILCLGFGMENFAQNFEISAQLRPRLEYRHGFKTLFQDSEDAAVFVSQRSRLNLGYTTEKLNLYLSLQNVRIWGEVATMATADVNGTAVHEAWAEVNLNSQIAFKFGRQELVYDDERLFGNVDWAQQARSHDALLFRFKPSAKHQLDLGLAINAERESIFEQEYLVNEYKSMQYLWYHTNLKNIKLSLIALNTGYAFEDDAAEQEIDYFQTFGTHLNYGKNRMKTDASLYYQTGQLANADLSAYNASLNATYSISKVFSAGLGAEYISGTDMDATNGKLESFNPLFGTNHKFNGLMDYFYVGNHINSVGLIDLNAKLIYHNAKFSAQLVPHLFSSAATIVNSTNQKVDDNLGTEIDLTLDYHLTKDLSFHAGYSHLFATESMETLKGGNSDATNNWAWFMINVNPSLFKTSFSKKE</sequence>
<dbReference type="SUPFAM" id="SSF56935">
    <property type="entry name" value="Porins"/>
    <property type="match status" value="1"/>
</dbReference>
<dbReference type="AlphaFoldDB" id="A0A5C6ZIM4"/>
<keyword evidence="3" id="KW-1185">Reference proteome</keyword>
<comment type="caution">
    <text evidence="2">The sequence shown here is derived from an EMBL/GenBank/DDBJ whole genome shotgun (WGS) entry which is preliminary data.</text>
</comment>
<dbReference type="EMBL" id="VORO01000011">
    <property type="protein sequence ID" value="TXD88803.1"/>
    <property type="molecule type" value="Genomic_DNA"/>
</dbReference>
<dbReference type="Gene3D" id="2.40.160.100">
    <property type="match status" value="1"/>
</dbReference>
<dbReference type="Pfam" id="PF13372">
    <property type="entry name" value="Alginate_exp"/>
    <property type="match status" value="1"/>
</dbReference>
<gene>
    <name evidence="2" type="ORF">ESY86_11225</name>
</gene>
<dbReference type="InterPro" id="IPR053728">
    <property type="entry name" value="Alginate_Permeability_Chnl"/>
</dbReference>
<evidence type="ECO:0000313" key="3">
    <source>
        <dbReference type="Proteomes" id="UP000321578"/>
    </source>
</evidence>
<dbReference type="RefSeq" id="WP_147086683.1">
    <property type="nucleotide sequence ID" value="NZ_VORM01000010.1"/>
</dbReference>
<dbReference type="InterPro" id="IPR025388">
    <property type="entry name" value="Alginate_export_dom"/>
</dbReference>